<sequence>MSAFDAGKRAARGGQGRKSNPYDHPDRQPPGDAWERMASEWDEGFDSFNAVEDAQGRKDRAQKAAAARWNKPIRGKQ</sequence>
<name>A0ABW1TXX8_9BURK</name>
<comment type="caution">
    <text evidence="2">The sequence shown here is derived from an EMBL/GenBank/DDBJ whole genome shotgun (WGS) entry which is preliminary data.</text>
</comment>
<feature type="compositionally biased region" description="Basic and acidic residues" evidence="1">
    <location>
        <begin position="20"/>
        <end position="34"/>
    </location>
</feature>
<dbReference type="Proteomes" id="UP001596270">
    <property type="component" value="Unassembled WGS sequence"/>
</dbReference>
<evidence type="ECO:0000256" key="1">
    <source>
        <dbReference type="SAM" id="MobiDB-lite"/>
    </source>
</evidence>
<proteinExistence type="predicted"/>
<keyword evidence="3" id="KW-1185">Reference proteome</keyword>
<dbReference type="RefSeq" id="WP_371437670.1">
    <property type="nucleotide sequence ID" value="NZ_JBHSRS010000071.1"/>
</dbReference>
<feature type="region of interest" description="Disordered" evidence="1">
    <location>
        <begin position="54"/>
        <end position="77"/>
    </location>
</feature>
<accession>A0ABW1TXX8</accession>
<feature type="region of interest" description="Disordered" evidence="1">
    <location>
        <begin position="1"/>
        <end position="34"/>
    </location>
</feature>
<gene>
    <name evidence="2" type="ORF">ACFQND_13310</name>
</gene>
<organism evidence="2 3">
    <name type="scientific">Polaromonas aquatica</name>
    <dbReference type="NCBI Taxonomy" id="332657"/>
    <lineage>
        <taxon>Bacteria</taxon>
        <taxon>Pseudomonadati</taxon>
        <taxon>Pseudomonadota</taxon>
        <taxon>Betaproteobacteria</taxon>
        <taxon>Burkholderiales</taxon>
        <taxon>Comamonadaceae</taxon>
        <taxon>Polaromonas</taxon>
    </lineage>
</organism>
<dbReference type="EMBL" id="JBHSRS010000071">
    <property type="protein sequence ID" value="MFC6282205.1"/>
    <property type="molecule type" value="Genomic_DNA"/>
</dbReference>
<evidence type="ECO:0000313" key="2">
    <source>
        <dbReference type="EMBL" id="MFC6282205.1"/>
    </source>
</evidence>
<reference evidence="3" key="1">
    <citation type="journal article" date="2019" name="Int. J. Syst. Evol. Microbiol.">
        <title>The Global Catalogue of Microorganisms (GCM) 10K type strain sequencing project: providing services to taxonomists for standard genome sequencing and annotation.</title>
        <authorList>
            <consortium name="The Broad Institute Genomics Platform"/>
            <consortium name="The Broad Institute Genome Sequencing Center for Infectious Disease"/>
            <person name="Wu L."/>
            <person name="Ma J."/>
        </authorList>
    </citation>
    <scope>NUCLEOTIDE SEQUENCE [LARGE SCALE GENOMIC DNA]</scope>
    <source>
        <strain evidence="3">CCUG 39402</strain>
    </source>
</reference>
<evidence type="ECO:0000313" key="3">
    <source>
        <dbReference type="Proteomes" id="UP001596270"/>
    </source>
</evidence>
<protein>
    <submittedName>
        <fullName evidence="2">Uncharacterized protein</fullName>
    </submittedName>
</protein>